<evidence type="ECO:0000256" key="6">
    <source>
        <dbReference type="ARBA" id="ARBA00022946"/>
    </source>
</evidence>
<keyword evidence="6" id="KW-0809">Transit peptide</keyword>
<sequence>MPALSHYRALSSLPSVDRSLPLIQRLRIHGISSSFPESSPSASVLPVADPSSRAVAGGSLAKWISGITAGSGLGFLYWFSDSDSTSGLSGGNNLLSFADSSSPSVCDAAAGDLKLRSFIPKLALPSGSSRFIFGDAFRRKIFFNYEKRLRLQSPPEKVFEYFASVRTEKGELLMKPADLMRAIVPVFPPSESHLVREGYLTGERNPGELRCSPSEFFMLFDVDNDGLISFKEYIFFVTLLSIPESSFAVAFKMFDTDNNGEIDKEEFKTVMSLMRSQHRQGIVHRDGLRTGLHMSGSVKDGGLVEYFFGKDGSKKLKHDKFTKFLKDLTDEMLRLEFAHYDYKRRGTISAKDFALSMVAAADASHLSKLIDRVEDLDKHEHLRDIRISLKEFKQFDELRSKLGPFSLALFAYGKANGLLTMKDFKRAASQVCGVTLSDNVIGVAFHVFDSNRDGNLSVEEFLRVLHRREKDMSQTIKKGTVLGWLERF</sequence>
<dbReference type="GO" id="GO:1990246">
    <property type="term" value="C:uniplex complex"/>
    <property type="evidence" value="ECO:0007669"/>
    <property type="project" value="TreeGrafter"/>
</dbReference>
<evidence type="ECO:0000259" key="9">
    <source>
        <dbReference type="PROSITE" id="PS50222"/>
    </source>
</evidence>
<name>A0A1J3JVF5_NOCCA</name>
<dbReference type="SUPFAM" id="SSF47473">
    <property type="entry name" value="EF-hand"/>
    <property type="match status" value="2"/>
</dbReference>
<protein>
    <submittedName>
        <fullName evidence="10">Calcium uptake protein 1, mitochondrial</fullName>
    </submittedName>
</protein>
<evidence type="ECO:0000256" key="4">
    <source>
        <dbReference type="ARBA" id="ARBA00022792"/>
    </source>
</evidence>
<organism evidence="10">
    <name type="scientific">Noccaea caerulescens</name>
    <name type="common">Alpine penny-cress</name>
    <name type="synonym">Thlaspi caerulescens</name>
    <dbReference type="NCBI Taxonomy" id="107243"/>
    <lineage>
        <taxon>Eukaryota</taxon>
        <taxon>Viridiplantae</taxon>
        <taxon>Streptophyta</taxon>
        <taxon>Embryophyta</taxon>
        <taxon>Tracheophyta</taxon>
        <taxon>Spermatophyta</taxon>
        <taxon>Magnoliopsida</taxon>
        <taxon>eudicotyledons</taxon>
        <taxon>Gunneridae</taxon>
        <taxon>Pentapetalae</taxon>
        <taxon>rosids</taxon>
        <taxon>malvids</taxon>
        <taxon>Brassicales</taxon>
        <taxon>Brassicaceae</taxon>
        <taxon>Coluteocarpeae</taxon>
        <taxon>Noccaea</taxon>
    </lineage>
</organism>
<keyword evidence="7" id="KW-0496">Mitochondrion</keyword>
<gene>
    <name evidence="10" type="ORF">MP_TR4317_c0_g1_i1_g.11312</name>
</gene>
<dbReference type="GO" id="GO:0051560">
    <property type="term" value="P:mitochondrial calcium ion homeostasis"/>
    <property type="evidence" value="ECO:0007669"/>
    <property type="project" value="TreeGrafter"/>
</dbReference>
<dbReference type="GO" id="GO:0036444">
    <property type="term" value="P:calcium import into the mitochondrion"/>
    <property type="evidence" value="ECO:0007669"/>
    <property type="project" value="TreeGrafter"/>
</dbReference>
<dbReference type="EMBL" id="GEVM01009600">
    <property type="protein sequence ID" value="JAU96338.1"/>
    <property type="molecule type" value="Transcribed_RNA"/>
</dbReference>
<dbReference type="CDD" id="cd00051">
    <property type="entry name" value="EFh"/>
    <property type="match status" value="1"/>
</dbReference>
<proteinExistence type="predicted"/>
<dbReference type="InterPro" id="IPR039800">
    <property type="entry name" value="MICU1/2/3"/>
</dbReference>
<evidence type="ECO:0000256" key="3">
    <source>
        <dbReference type="ARBA" id="ARBA00022737"/>
    </source>
</evidence>
<evidence type="ECO:0000256" key="7">
    <source>
        <dbReference type="ARBA" id="ARBA00023128"/>
    </source>
</evidence>
<comment type="subcellular location">
    <subcellularLocation>
        <location evidence="1">Mitochondrion inner membrane</location>
    </subcellularLocation>
    <subcellularLocation>
        <location evidence="2">Mitochondrion intermembrane space</location>
    </subcellularLocation>
</comment>
<dbReference type="Gene3D" id="1.10.238.10">
    <property type="entry name" value="EF-hand"/>
    <property type="match status" value="3"/>
</dbReference>
<keyword evidence="3" id="KW-0677">Repeat</keyword>
<evidence type="ECO:0000256" key="8">
    <source>
        <dbReference type="ARBA" id="ARBA00023136"/>
    </source>
</evidence>
<dbReference type="CDD" id="cd15900">
    <property type="entry name" value="EFh_MICU"/>
    <property type="match status" value="1"/>
</dbReference>
<dbReference type="InterPro" id="IPR002048">
    <property type="entry name" value="EF_hand_dom"/>
</dbReference>
<dbReference type="InterPro" id="IPR011992">
    <property type="entry name" value="EF-hand-dom_pair"/>
</dbReference>
<dbReference type="Pfam" id="PF13202">
    <property type="entry name" value="EF-hand_5"/>
    <property type="match status" value="1"/>
</dbReference>
<reference evidence="10" key="1">
    <citation type="submission" date="2016-07" db="EMBL/GenBank/DDBJ databases">
        <title>De novo transcriptome assembly of four accessions of the metal hyperaccumulator plant Noccaea caerulescens.</title>
        <authorList>
            <person name="Blande D."/>
            <person name="Halimaa P."/>
            <person name="Tervahauta A.I."/>
            <person name="Aarts M.G."/>
            <person name="Karenlampi S.O."/>
        </authorList>
    </citation>
    <scope>NUCLEOTIDE SEQUENCE</scope>
</reference>
<evidence type="ECO:0000256" key="5">
    <source>
        <dbReference type="ARBA" id="ARBA00022837"/>
    </source>
</evidence>
<dbReference type="PROSITE" id="PS00018">
    <property type="entry name" value="EF_HAND_1"/>
    <property type="match status" value="2"/>
</dbReference>
<dbReference type="Pfam" id="PF13833">
    <property type="entry name" value="EF-hand_8"/>
    <property type="match status" value="1"/>
</dbReference>
<dbReference type="InterPro" id="IPR018247">
    <property type="entry name" value="EF_Hand_1_Ca_BS"/>
</dbReference>
<evidence type="ECO:0000256" key="2">
    <source>
        <dbReference type="ARBA" id="ARBA00004569"/>
    </source>
</evidence>
<dbReference type="GO" id="GO:0005509">
    <property type="term" value="F:calcium ion binding"/>
    <property type="evidence" value="ECO:0007669"/>
    <property type="project" value="InterPro"/>
</dbReference>
<keyword evidence="5" id="KW-0106">Calcium</keyword>
<dbReference type="AlphaFoldDB" id="A0A1J3JVF5"/>
<dbReference type="PANTHER" id="PTHR12294">
    <property type="entry name" value="EF HAND DOMAIN FAMILY A1,A2-RELATED"/>
    <property type="match status" value="1"/>
</dbReference>
<dbReference type="PROSITE" id="PS50222">
    <property type="entry name" value="EF_HAND_2"/>
    <property type="match status" value="2"/>
</dbReference>
<evidence type="ECO:0000313" key="10">
    <source>
        <dbReference type="EMBL" id="JAU96338.1"/>
    </source>
</evidence>
<accession>A0A1J3JVF5</accession>
<dbReference type="GO" id="GO:0005758">
    <property type="term" value="C:mitochondrial intermembrane space"/>
    <property type="evidence" value="ECO:0007669"/>
    <property type="project" value="UniProtKB-SubCell"/>
</dbReference>
<keyword evidence="4" id="KW-0999">Mitochondrion inner membrane</keyword>
<dbReference type="FunFam" id="1.10.238.10:FF:000827">
    <property type="entry name" value="Calcium-binding EF hand family protein"/>
    <property type="match status" value="1"/>
</dbReference>
<feature type="domain" description="EF-hand" evidence="9">
    <location>
        <begin position="242"/>
        <end position="277"/>
    </location>
</feature>
<dbReference type="Pfam" id="PF00036">
    <property type="entry name" value="EF-hand_1"/>
    <property type="match status" value="1"/>
</dbReference>
<evidence type="ECO:0000256" key="1">
    <source>
        <dbReference type="ARBA" id="ARBA00004273"/>
    </source>
</evidence>
<dbReference type="SMART" id="SM00054">
    <property type="entry name" value="EFh"/>
    <property type="match status" value="3"/>
</dbReference>
<dbReference type="PANTHER" id="PTHR12294:SF23">
    <property type="entry name" value="CALCIUM UPTAKE PROTEIN, MITOCHONDRIAL"/>
    <property type="match status" value="1"/>
</dbReference>
<keyword evidence="8" id="KW-0472">Membrane</keyword>
<feature type="domain" description="EF-hand" evidence="9">
    <location>
        <begin position="436"/>
        <end position="471"/>
    </location>
</feature>